<dbReference type="HOGENOM" id="CLU_163976_0_0_11"/>
<dbReference type="AlphaFoldDB" id="C8XC84"/>
<accession>C8XC84</accession>
<dbReference type="STRING" id="479431.Namu_5212"/>
<gene>
    <name evidence="1" type="ordered locus">Namu_5212</name>
</gene>
<protein>
    <recommendedName>
        <fullName evidence="3">DUF4242 domain-containing protein</fullName>
    </recommendedName>
</protein>
<evidence type="ECO:0000313" key="1">
    <source>
        <dbReference type="EMBL" id="ACV81478.1"/>
    </source>
</evidence>
<dbReference type="Gene3D" id="3.30.70.3090">
    <property type="entry name" value="ORF SCO4226, nickel-binding ferredoxin-like monomer"/>
    <property type="match status" value="1"/>
</dbReference>
<dbReference type="Proteomes" id="UP000002218">
    <property type="component" value="Chromosome"/>
</dbReference>
<dbReference type="RefSeq" id="WP_015750284.1">
    <property type="nucleotide sequence ID" value="NC_013235.1"/>
</dbReference>
<dbReference type="InParanoid" id="C8XC84"/>
<reference evidence="1 2" key="2">
    <citation type="journal article" date="2010" name="Stand. Genomic Sci.">
        <title>Complete genome sequence of Nakamurella multipartita type strain (Y-104).</title>
        <authorList>
            <person name="Tice H."/>
            <person name="Mayilraj S."/>
            <person name="Sims D."/>
            <person name="Lapidus A."/>
            <person name="Nolan M."/>
            <person name="Lucas S."/>
            <person name="Glavina Del Rio T."/>
            <person name="Copeland A."/>
            <person name="Cheng J.F."/>
            <person name="Meincke L."/>
            <person name="Bruce D."/>
            <person name="Goodwin L."/>
            <person name="Pitluck S."/>
            <person name="Ivanova N."/>
            <person name="Mavromatis K."/>
            <person name="Ovchinnikova G."/>
            <person name="Pati A."/>
            <person name="Chen A."/>
            <person name="Palaniappan K."/>
            <person name="Land M."/>
            <person name="Hauser L."/>
            <person name="Chang Y.J."/>
            <person name="Jeffries C.D."/>
            <person name="Detter J.C."/>
            <person name="Brettin T."/>
            <person name="Rohde M."/>
            <person name="Goker M."/>
            <person name="Bristow J."/>
            <person name="Eisen J.A."/>
            <person name="Markowitz V."/>
            <person name="Hugenholtz P."/>
            <person name="Kyrpides N.C."/>
            <person name="Klenk H.P."/>
            <person name="Chen F."/>
        </authorList>
    </citation>
    <scope>NUCLEOTIDE SEQUENCE [LARGE SCALE GENOMIC DNA]</scope>
    <source>
        <strain evidence="2">ATCC 700099 / DSM 44233 / CIP 104796 / JCM 9543 / NBRC 105858 / Y-104</strain>
    </source>
</reference>
<keyword evidence="2" id="KW-1185">Reference proteome</keyword>
<proteinExistence type="predicted"/>
<dbReference type="EMBL" id="CP001737">
    <property type="protein sequence ID" value="ACV81478.1"/>
    <property type="molecule type" value="Genomic_DNA"/>
</dbReference>
<organism evidence="1 2">
    <name type="scientific">Nakamurella multipartita (strain ATCC 700099 / DSM 44233 / CIP 104796 / JCM 9543 / NBRC 105858 / Y-104)</name>
    <name type="common">Microsphaera multipartita</name>
    <dbReference type="NCBI Taxonomy" id="479431"/>
    <lineage>
        <taxon>Bacteria</taxon>
        <taxon>Bacillati</taxon>
        <taxon>Actinomycetota</taxon>
        <taxon>Actinomycetes</taxon>
        <taxon>Nakamurellales</taxon>
        <taxon>Nakamurellaceae</taxon>
        <taxon>Nakamurella</taxon>
    </lineage>
</organism>
<reference evidence="2" key="1">
    <citation type="submission" date="2009-09" db="EMBL/GenBank/DDBJ databases">
        <title>The complete genome of Nakamurella multipartita DSM 44233.</title>
        <authorList>
            <consortium name="US DOE Joint Genome Institute (JGI-PGF)"/>
            <person name="Lucas S."/>
            <person name="Copeland A."/>
            <person name="Lapidus A."/>
            <person name="Glavina del Rio T."/>
            <person name="Dalin E."/>
            <person name="Tice H."/>
            <person name="Bruce D."/>
            <person name="Goodwin L."/>
            <person name="Pitluck S."/>
            <person name="Kyrpides N."/>
            <person name="Mavromatis K."/>
            <person name="Ivanova N."/>
            <person name="Ovchinnikova G."/>
            <person name="Sims D."/>
            <person name="Meincke L."/>
            <person name="Brettin T."/>
            <person name="Detter J.C."/>
            <person name="Han C."/>
            <person name="Larimer F."/>
            <person name="Land M."/>
            <person name="Hauser L."/>
            <person name="Markowitz V."/>
            <person name="Cheng J.-F."/>
            <person name="Hugenholtz P."/>
            <person name="Woyke T."/>
            <person name="Wu D."/>
            <person name="Klenk H.-P."/>
            <person name="Eisen J.A."/>
        </authorList>
    </citation>
    <scope>NUCLEOTIDE SEQUENCE [LARGE SCALE GENOMIC DNA]</scope>
    <source>
        <strain evidence="2">ATCC 700099 / DSM 44233 / CIP 104796 / JCM 9543 / NBRC 105858 / Y-104</strain>
    </source>
</reference>
<dbReference type="InterPro" id="IPR025336">
    <property type="entry name" value="SCO4226-like"/>
</dbReference>
<name>C8XC84_NAKMY</name>
<dbReference type="InterPro" id="IPR042557">
    <property type="entry name" value="SCO4226"/>
</dbReference>
<dbReference type="Pfam" id="PF14026">
    <property type="entry name" value="SCO4226-like"/>
    <property type="match status" value="1"/>
</dbReference>
<dbReference type="OrthoDB" id="9800027at2"/>
<evidence type="ECO:0008006" key="3">
    <source>
        <dbReference type="Google" id="ProtNLM"/>
    </source>
</evidence>
<dbReference type="KEGG" id="nml:Namu_5212"/>
<dbReference type="eggNOG" id="ENOG5032RK9">
    <property type="taxonomic scope" value="Bacteria"/>
</dbReference>
<evidence type="ECO:0000313" key="2">
    <source>
        <dbReference type="Proteomes" id="UP000002218"/>
    </source>
</evidence>
<sequence length="95" mass="10396">MPRYLIERDLPGAANLTTEDLAKIARTSNDAVASLGVPYTWVTSYVAGDKIYCVHEAQDAETIREHARRGGFPCTLVAEVTNEFGPQTADLMPAR</sequence>